<dbReference type="Proteomes" id="UP000184356">
    <property type="component" value="Unassembled WGS sequence"/>
</dbReference>
<evidence type="ECO:0000313" key="4">
    <source>
        <dbReference type="Proteomes" id="UP000184356"/>
    </source>
</evidence>
<feature type="region of interest" description="Disordered" evidence="1">
    <location>
        <begin position="41"/>
        <end position="90"/>
    </location>
</feature>
<keyword evidence="2" id="KW-1133">Transmembrane helix</keyword>
<keyword evidence="2" id="KW-0472">Membrane</keyword>
<protein>
    <submittedName>
        <fullName evidence="3">Uncharacterized protein</fullName>
    </submittedName>
</protein>
<evidence type="ECO:0000256" key="2">
    <source>
        <dbReference type="SAM" id="Phobius"/>
    </source>
</evidence>
<reference evidence="4" key="1">
    <citation type="journal article" date="2017" name="Genome Biol.">
        <title>Comparative genomics reveals high biological diversity and specific adaptations in the industrially and medically important fungal genus Aspergillus.</title>
        <authorList>
            <person name="de Vries R.P."/>
            <person name="Riley R."/>
            <person name="Wiebenga A."/>
            <person name="Aguilar-Osorio G."/>
            <person name="Amillis S."/>
            <person name="Uchima C.A."/>
            <person name="Anderluh G."/>
            <person name="Asadollahi M."/>
            <person name="Askin M."/>
            <person name="Barry K."/>
            <person name="Battaglia E."/>
            <person name="Bayram O."/>
            <person name="Benocci T."/>
            <person name="Braus-Stromeyer S.A."/>
            <person name="Caldana C."/>
            <person name="Canovas D."/>
            <person name="Cerqueira G.C."/>
            <person name="Chen F."/>
            <person name="Chen W."/>
            <person name="Choi C."/>
            <person name="Clum A."/>
            <person name="Dos Santos R.A."/>
            <person name="Damasio A.R."/>
            <person name="Diallinas G."/>
            <person name="Emri T."/>
            <person name="Fekete E."/>
            <person name="Flipphi M."/>
            <person name="Freyberg S."/>
            <person name="Gallo A."/>
            <person name="Gournas C."/>
            <person name="Habgood R."/>
            <person name="Hainaut M."/>
            <person name="Harispe M.L."/>
            <person name="Henrissat B."/>
            <person name="Hilden K.S."/>
            <person name="Hope R."/>
            <person name="Hossain A."/>
            <person name="Karabika E."/>
            <person name="Karaffa L."/>
            <person name="Karanyi Z."/>
            <person name="Krasevec N."/>
            <person name="Kuo A."/>
            <person name="Kusch H."/>
            <person name="LaButti K."/>
            <person name="Lagendijk E.L."/>
            <person name="Lapidus A."/>
            <person name="Levasseur A."/>
            <person name="Lindquist E."/>
            <person name="Lipzen A."/>
            <person name="Logrieco A.F."/>
            <person name="MacCabe A."/>
            <person name="Maekelae M.R."/>
            <person name="Malavazi I."/>
            <person name="Melin P."/>
            <person name="Meyer V."/>
            <person name="Mielnichuk N."/>
            <person name="Miskei M."/>
            <person name="Molnar A.P."/>
            <person name="Mule G."/>
            <person name="Ngan C.Y."/>
            <person name="Orejas M."/>
            <person name="Orosz E."/>
            <person name="Ouedraogo J.P."/>
            <person name="Overkamp K.M."/>
            <person name="Park H.-S."/>
            <person name="Perrone G."/>
            <person name="Piumi F."/>
            <person name="Punt P.J."/>
            <person name="Ram A.F."/>
            <person name="Ramon A."/>
            <person name="Rauscher S."/>
            <person name="Record E."/>
            <person name="Riano-Pachon D.M."/>
            <person name="Robert V."/>
            <person name="Roehrig J."/>
            <person name="Ruller R."/>
            <person name="Salamov A."/>
            <person name="Salih N.S."/>
            <person name="Samson R.A."/>
            <person name="Sandor E."/>
            <person name="Sanguinetti M."/>
            <person name="Schuetze T."/>
            <person name="Sepcic K."/>
            <person name="Shelest E."/>
            <person name="Sherlock G."/>
            <person name="Sophianopoulou V."/>
            <person name="Squina F.M."/>
            <person name="Sun H."/>
            <person name="Susca A."/>
            <person name="Todd R.B."/>
            <person name="Tsang A."/>
            <person name="Unkles S.E."/>
            <person name="van de Wiele N."/>
            <person name="van Rossen-Uffink D."/>
            <person name="Oliveira J.V."/>
            <person name="Vesth T.C."/>
            <person name="Visser J."/>
            <person name="Yu J.-H."/>
            <person name="Zhou M."/>
            <person name="Andersen M.R."/>
            <person name="Archer D.B."/>
            <person name="Baker S.E."/>
            <person name="Benoit I."/>
            <person name="Brakhage A.A."/>
            <person name="Braus G.H."/>
            <person name="Fischer R."/>
            <person name="Frisvad J.C."/>
            <person name="Goldman G.H."/>
            <person name="Houbraken J."/>
            <person name="Oakley B."/>
            <person name="Pocsi I."/>
            <person name="Scazzocchio C."/>
            <person name="Seiboth B."/>
            <person name="vanKuyk P.A."/>
            <person name="Wortman J."/>
            <person name="Dyer P.S."/>
            <person name="Grigoriev I.V."/>
        </authorList>
    </citation>
    <scope>NUCLEOTIDE SEQUENCE [LARGE SCALE GENOMIC DNA]</scope>
    <source>
        <strain evidence="4">CBS 593.65</strain>
    </source>
</reference>
<gene>
    <name evidence="3" type="ORF">ASPSYDRAFT_189814</name>
</gene>
<dbReference type="RefSeq" id="XP_040696037.1">
    <property type="nucleotide sequence ID" value="XM_040843625.1"/>
</dbReference>
<name>A0A1L9SYT6_9EURO</name>
<proteinExistence type="predicted"/>
<feature type="non-terminal residue" evidence="3">
    <location>
        <position position="90"/>
    </location>
</feature>
<accession>A0A1L9SYT6</accession>
<keyword evidence="4" id="KW-1185">Reference proteome</keyword>
<evidence type="ECO:0000256" key="1">
    <source>
        <dbReference type="SAM" id="MobiDB-lite"/>
    </source>
</evidence>
<keyword evidence="2" id="KW-0812">Transmembrane</keyword>
<sequence length="90" mass="9538">MPARLNLGKHSSSTSSRNTAFLAILGVVGGAYGIFRYQSPQKGHGLVKDDDRARMDGPAKLGRSKIVSQDDVKAMMGDPPRGQGNVGRSP</sequence>
<evidence type="ECO:0000313" key="3">
    <source>
        <dbReference type="EMBL" id="OJJ52231.1"/>
    </source>
</evidence>
<dbReference type="GeneID" id="63759698"/>
<organism evidence="3 4">
    <name type="scientific">Aspergillus sydowii CBS 593.65</name>
    <dbReference type="NCBI Taxonomy" id="1036612"/>
    <lineage>
        <taxon>Eukaryota</taxon>
        <taxon>Fungi</taxon>
        <taxon>Dikarya</taxon>
        <taxon>Ascomycota</taxon>
        <taxon>Pezizomycotina</taxon>
        <taxon>Eurotiomycetes</taxon>
        <taxon>Eurotiomycetidae</taxon>
        <taxon>Eurotiales</taxon>
        <taxon>Aspergillaceae</taxon>
        <taxon>Aspergillus</taxon>
        <taxon>Aspergillus subgen. Nidulantes</taxon>
    </lineage>
</organism>
<dbReference type="VEuPathDB" id="FungiDB:ASPSYDRAFT_189814"/>
<feature type="transmembrane region" description="Helical" evidence="2">
    <location>
        <begin position="20"/>
        <end position="37"/>
    </location>
</feature>
<dbReference type="OrthoDB" id="4480828at2759"/>
<feature type="compositionally biased region" description="Basic and acidic residues" evidence="1">
    <location>
        <begin position="46"/>
        <end position="57"/>
    </location>
</feature>
<dbReference type="AlphaFoldDB" id="A0A1L9SYT6"/>
<dbReference type="EMBL" id="KV878603">
    <property type="protein sequence ID" value="OJJ52231.1"/>
    <property type="molecule type" value="Genomic_DNA"/>
</dbReference>